<protein>
    <submittedName>
        <fullName evidence="2">Alkaline phosphatase family protein</fullName>
    </submittedName>
</protein>
<dbReference type="Proteomes" id="UP000444316">
    <property type="component" value="Unassembled WGS sequence"/>
</dbReference>
<gene>
    <name evidence="2" type="ORF">GTP23_02730</name>
</gene>
<evidence type="ECO:0000313" key="2">
    <source>
        <dbReference type="EMBL" id="MYN43981.1"/>
    </source>
</evidence>
<dbReference type="Gene3D" id="3.30.1360.180">
    <property type="match status" value="1"/>
</dbReference>
<dbReference type="GO" id="GO:0016787">
    <property type="term" value="F:hydrolase activity"/>
    <property type="evidence" value="ECO:0007669"/>
    <property type="project" value="UniProtKB-ARBA"/>
</dbReference>
<evidence type="ECO:0000256" key="1">
    <source>
        <dbReference type="SAM" id="SignalP"/>
    </source>
</evidence>
<dbReference type="AlphaFoldDB" id="A0A845HWS8"/>
<keyword evidence="1" id="KW-0732">Signal</keyword>
<dbReference type="RefSeq" id="WP_161033748.1">
    <property type="nucleotide sequence ID" value="NZ_WWCL01000001.1"/>
</dbReference>
<comment type="caution">
    <text evidence="2">The sequence shown here is derived from an EMBL/GenBank/DDBJ whole genome shotgun (WGS) entry which is preliminary data.</text>
</comment>
<dbReference type="PANTHER" id="PTHR10151">
    <property type="entry name" value="ECTONUCLEOTIDE PYROPHOSPHATASE/PHOSPHODIESTERASE"/>
    <property type="match status" value="1"/>
</dbReference>
<dbReference type="PANTHER" id="PTHR10151:SF120">
    <property type="entry name" value="BIS(5'-ADENOSYL)-TRIPHOSPHATASE"/>
    <property type="match status" value="1"/>
</dbReference>
<evidence type="ECO:0000313" key="3">
    <source>
        <dbReference type="Proteomes" id="UP000444316"/>
    </source>
</evidence>
<reference evidence="2" key="1">
    <citation type="submission" date="2019-12" db="EMBL/GenBank/DDBJ databases">
        <title>Novel species isolated from a subtropical stream in China.</title>
        <authorList>
            <person name="Lu H."/>
        </authorList>
    </citation>
    <scope>NUCLEOTIDE SEQUENCE [LARGE SCALE GENOMIC DNA]</scope>
    <source>
        <strain evidence="2">FT93W</strain>
    </source>
</reference>
<name>A0A845HWS8_9BURK</name>
<dbReference type="EMBL" id="WWCL01000001">
    <property type="protein sequence ID" value="MYN43981.1"/>
    <property type="molecule type" value="Genomic_DNA"/>
</dbReference>
<feature type="chain" id="PRO_5032290103" evidence="1">
    <location>
        <begin position="19"/>
        <end position="397"/>
    </location>
</feature>
<organism evidence="2 3">
    <name type="scientific">Duganella fentianensis</name>
    <dbReference type="NCBI Taxonomy" id="2692177"/>
    <lineage>
        <taxon>Bacteria</taxon>
        <taxon>Pseudomonadati</taxon>
        <taxon>Pseudomonadota</taxon>
        <taxon>Betaproteobacteria</taxon>
        <taxon>Burkholderiales</taxon>
        <taxon>Oxalobacteraceae</taxon>
        <taxon>Telluria group</taxon>
        <taxon>Duganella</taxon>
    </lineage>
</organism>
<dbReference type="InterPro" id="IPR002591">
    <property type="entry name" value="Phosphodiest/P_Trfase"/>
</dbReference>
<proteinExistence type="predicted"/>
<keyword evidence="3" id="KW-1185">Reference proteome</keyword>
<sequence length="397" mass="43315">MKKLLALILLLAAQSVLARPAAPLILISIDGFRADYLERGVTPHLSALAARGVRAQAMRPSFPSLTFPNHYTLVTGLRPDHHGLVGNVIIDPAIPERHFLIRDKQAVLDRRWWDQGVPVWVTAEQHGLRSASVFWPGSEADIQGVRPTLAPPYDDEMTPEQRVDLLLSWLDLPQQQWDFLSLYFSHVDHAGHDYGPVAEQTMAAIAQADQAIGRLLAGLQQRGIQANLVVVADHGMAAVSPQRVIRLDQLAPEGSYEQVVDGPYAGLDPAAGRAAELEAALLKPWPHMQCWRKQDIPARLAYGRNARVPALICLAEPGWSIVFSAEQAAKVHGGRHGYDPAAPEMAALCIAAGPGLRSGMLLPAFDNVDVYPLLMHLLALPPLATDGQLTPWLPALR</sequence>
<dbReference type="SUPFAM" id="SSF53649">
    <property type="entry name" value="Alkaline phosphatase-like"/>
    <property type="match status" value="1"/>
</dbReference>
<feature type="signal peptide" evidence="1">
    <location>
        <begin position="1"/>
        <end position="18"/>
    </location>
</feature>
<accession>A0A845HWS8</accession>
<dbReference type="CDD" id="cd16018">
    <property type="entry name" value="Enpp"/>
    <property type="match status" value="1"/>
</dbReference>
<dbReference type="Gene3D" id="3.40.720.10">
    <property type="entry name" value="Alkaline Phosphatase, subunit A"/>
    <property type="match status" value="1"/>
</dbReference>
<dbReference type="InterPro" id="IPR017850">
    <property type="entry name" value="Alkaline_phosphatase_core_sf"/>
</dbReference>
<dbReference type="Pfam" id="PF01663">
    <property type="entry name" value="Phosphodiest"/>
    <property type="match status" value="1"/>
</dbReference>